<dbReference type="EMBL" id="AGNL01036658">
    <property type="protein sequence ID" value="EJK53950.1"/>
    <property type="molecule type" value="Genomic_DNA"/>
</dbReference>
<feature type="region of interest" description="Disordered" evidence="1">
    <location>
        <begin position="255"/>
        <end position="302"/>
    </location>
</feature>
<reference evidence="2 3" key="1">
    <citation type="journal article" date="2012" name="Genome Biol.">
        <title>Genome and low-iron response of an oceanic diatom adapted to chronic iron limitation.</title>
        <authorList>
            <person name="Lommer M."/>
            <person name="Specht M."/>
            <person name="Roy A.S."/>
            <person name="Kraemer L."/>
            <person name="Andreson R."/>
            <person name="Gutowska M.A."/>
            <person name="Wolf J."/>
            <person name="Bergner S.V."/>
            <person name="Schilhabel M.B."/>
            <person name="Klostermeier U.C."/>
            <person name="Beiko R.G."/>
            <person name="Rosenstiel P."/>
            <person name="Hippler M."/>
            <person name="Laroche J."/>
        </authorList>
    </citation>
    <scope>NUCLEOTIDE SEQUENCE [LARGE SCALE GENOMIC DNA]</scope>
    <source>
        <strain evidence="2 3">CCMP1005</strain>
    </source>
</reference>
<sequence>MGERGSVETIKEAFKAGAATKEQYAEALKGYQDATQETKSHDRDEAKAFLDNRKPAKAPNYRQASEIWADVSRNRSRTTASDGVSACCQSTRTPANSEYSPTSGPSPLMLRKASEEKAKQKIEFEETRYFCLDETKPFAVKDGFAWTLREEHYVKLESFLQRSIRNILNITMTQVQEDHIKREHTHTNKTHLDEAPFGPAGDDNGPGSEMQPHDHFRYVEMVDPPIFAPSSLPDAAVYGGTGGIGHNLHNPGIPALCPAPASPDRRPTDFGPRSLPDATAPKGSEDKGYNVRNQGIPTQCPA</sequence>
<proteinExistence type="predicted"/>
<dbReference type="AlphaFoldDB" id="K0RL84"/>
<keyword evidence="3" id="KW-1185">Reference proteome</keyword>
<dbReference type="OrthoDB" id="2247385at2759"/>
<accession>K0RL84</accession>
<feature type="region of interest" description="Disordered" evidence="1">
    <location>
        <begin position="73"/>
        <end position="108"/>
    </location>
</feature>
<evidence type="ECO:0000313" key="3">
    <source>
        <dbReference type="Proteomes" id="UP000266841"/>
    </source>
</evidence>
<protein>
    <submittedName>
        <fullName evidence="2">Uncharacterized protein</fullName>
    </submittedName>
</protein>
<evidence type="ECO:0000313" key="2">
    <source>
        <dbReference type="EMBL" id="EJK53950.1"/>
    </source>
</evidence>
<feature type="compositionally biased region" description="Polar residues" evidence="1">
    <location>
        <begin position="291"/>
        <end position="302"/>
    </location>
</feature>
<feature type="region of interest" description="Disordered" evidence="1">
    <location>
        <begin position="185"/>
        <end position="212"/>
    </location>
</feature>
<gene>
    <name evidence="2" type="ORF">THAOC_26512</name>
</gene>
<name>K0RL84_THAOC</name>
<organism evidence="2 3">
    <name type="scientific">Thalassiosira oceanica</name>
    <name type="common">Marine diatom</name>
    <dbReference type="NCBI Taxonomy" id="159749"/>
    <lineage>
        <taxon>Eukaryota</taxon>
        <taxon>Sar</taxon>
        <taxon>Stramenopiles</taxon>
        <taxon>Ochrophyta</taxon>
        <taxon>Bacillariophyta</taxon>
        <taxon>Coscinodiscophyceae</taxon>
        <taxon>Thalassiosirophycidae</taxon>
        <taxon>Thalassiosirales</taxon>
        <taxon>Thalassiosiraceae</taxon>
        <taxon>Thalassiosira</taxon>
    </lineage>
</organism>
<evidence type="ECO:0000256" key="1">
    <source>
        <dbReference type="SAM" id="MobiDB-lite"/>
    </source>
</evidence>
<comment type="caution">
    <text evidence="2">The sequence shown here is derived from an EMBL/GenBank/DDBJ whole genome shotgun (WGS) entry which is preliminary data.</text>
</comment>
<dbReference type="Proteomes" id="UP000266841">
    <property type="component" value="Unassembled WGS sequence"/>
</dbReference>
<feature type="compositionally biased region" description="Polar residues" evidence="1">
    <location>
        <begin position="77"/>
        <end position="105"/>
    </location>
</feature>